<dbReference type="OrthoDB" id="4205621at2"/>
<proteinExistence type="predicted"/>
<dbReference type="Proteomes" id="UP000320095">
    <property type="component" value="Unassembled WGS sequence"/>
</dbReference>
<evidence type="ECO:0000313" key="3">
    <source>
        <dbReference type="EMBL" id="TPG34948.1"/>
    </source>
</evidence>
<keyword evidence="4" id="KW-1185">Reference proteome</keyword>
<reference evidence="3 4" key="1">
    <citation type="journal article" date="2019" name="Environ. Microbiol.">
        <title>Species interactions and distinct microbial communities in high Arctic permafrost affected cryosols are associated with the CH4 and CO2 gas fluxes.</title>
        <authorList>
            <person name="Altshuler I."/>
            <person name="Hamel J."/>
            <person name="Turney S."/>
            <person name="Magnuson E."/>
            <person name="Levesque R."/>
            <person name="Greer C."/>
            <person name="Whyte L.G."/>
        </authorList>
    </citation>
    <scope>NUCLEOTIDE SEQUENCE [LARGE SCALE GENOMIC DNA]</scope>
    <source>
        <strain evidence="3 4">S5.20</strain>
    </source>
</reference>
<evidence type="ECO:0000256" key="1">
    <source>
        <dbReference type="ARBA" id="ARBA00023125"/>
    </source>
</evidence>
<dbReference type="SUPFAM" id="SSF51215">
    <property type="entry name" value="Regulatory protein AraC"/>
    <property type="match status" value="1"/>
</dbReference>
<dbReference type="AlphaFoldDB" id="A0A502EB85"/>
<evidence type="ECO:0000313" key="4">
    <source>
        <dbReference type="Proteomes" id="UP000320095"/>
    </source>
</evidence>
<dbReference type="InterPro" id="IPR014710">
    <property type="entry name" value="RmlC-like_jellyroll"/>
</dbReference>
<gene>
    <name evidence="3" type="ORF">EAH80_09030</name>
</gene>
<comment type="caution">
    <text evidence="3">The sequence shown here is derived from an EMBL/GenBank/DDBJ whole genome shotgun (WGS) entry which is preliminary data.</text>
</comment>
<protein>
    <submittedName>
        <fullName evidence="3">Cupin domain-containing protein</fullName>
    </submittedName>
</protein>
<dbReference type="Pfam" id="PF07883">
    <property type="entry name" value="Cupin_2"/>
    <property type="match status" value="1"/>
</dbReference>
<dbReference type="CDD" id="cd07009">
    <property type="entry name" value="cupin_BLL0285-like"/>
    <property type="match status" value="1"/>
</dbReference>
<evidence type="ECO:0000259" key="2">
    <source>
        <dbReference type="Pfam" id="PF07883"/>
    </source>
</evidence>
<dbReference type="RefSeq" id="WP_140689679.1">
    <property type="nucleotide sequence ID" value="NZ_RCZG01000003.1"/>
</dbReference>
<accession>A0A502EB85</accession>
<keyword evidence="1" id="KW-0238">DNA-binding</keyword>
<dbReference type="GO" id="GO:0003677">
    <property type="term" value="F:DNA binding"/>
    <property type="evidence" value="ECO:0007669"/>
    <property type="project" value="UniProtKB-KW"/>
</dbReference>
<dbReference type="InterPro" id="IPR013096">
    <property type="entry name" value="Cupin_2"/>
</dbReference>
<feature type="domain" description="Cupin type-2" evidence="2">
    <location>
        <begin position="43"/>
        <end position="99"/>
    </location>
</feature>
<dbReference type="Gene3D" id="2.60.120.10">
    <property type="entry name" value="Jelly Rolls"/>
    <property type="match status" value="1"/>
</dbReference>
<name>A0A502EB85_9MYCO</name>
<organism evidence="3 4">
    <name type="scientific">Mycolicibacterium hodleri</name>
    <dbReference type="NCBI Taxonomy" id="49897"/>
    <lineage>
        <taxon>Bacteria</taxon>
        <taxon>Bacillati</taxon>
        <taxon>Actinomycetota</taxon>
        <taxon>Actinomycetes</taxon>
        <taxon>Mycobacteriales</taxon>
        <taxon>Mycobacteriaceae</taxon>
        <taxon>Mycolicibacterium</taxon>
    </lineage>
</organism>
<dbReference type="EMBL" id="RCZG01000003">
    <property type="protein sequence ID" value="TPG34948.1"/>
    <property type="molecule type" value="Genomic_DNA"/>
</dbReference>
<dbReference type="InterPro" id="IPR037923">
    <property type="entry name" value="HTH-like"/>
</dbReference>
<sequence length="120" mass="13393">MIRAYRLYTGPDGNSHVERGSIAAGKLIDAETVEFKETASHSSFDWHNDPIPQYVITLSGVLEFTTVGGEMFTIHPGDVLLATDHTGTGHEWRLIDDAPWKRAYVVFKQGTDTHFVPDHP</sequence>